<dbReference type="Gene3D" id="1.20.1550.10">
    <property type="entry name" value="DsbB-like"/>
    <property type="match status" value="1"/>
</dbReference>
<gene>
    <name evidence="6" type="ORF">DX908_03695</name>
</gene>
<dbReference type="Pfam" id="PF02600">
    <property type="entry name" value="DsbB"/>
    <property type="match status" value="1"/>
</dbReference>
<dbReference type="AlphaFoldDB" id="A0A371RGB8"/>
<evidence type="ECO:0000256" key="3">
    <source>
        <dbReference type="ARBA" id="ARBA00022989"/>
    </source>
</evidence>
<evidence type="ECO:0000256" key="2">
    <source>
        <dbReference type="ARBA" id="ARBA00022692"/>
    </source>
</evidence>
<keyword evidence="4 5" id="KW-0472">Membrane</keyword>
<dbReference type="InterPro" id="IPR003752">
    <property type="entry name" value="DiS_bond_form_DsbB/BdbC"/>
</dbReference>
<comment type="caution">
    <text evidence="6">The sequence shown here is derived from an EMBL/GenBank/DDBJ whole genome shotgun (WGS) entry which is preliminary data.</text>
</comment>
<feature type="transmembrane region" description="Helical" evidence="5">
    <location>
        <begin position="50"/>
        <end position="68"/>
    </location>
</feature>
<comment type="subcellular location">
    <subcellularLocation>
        <location evidence="1">Membrane</location>
        <topology evidence="1">Multi-pass membrane protein</topology>
    </subcellularLocation>
</comment>
<feature type="transmembrane region" description="Helical" evidence="5">
    <location>
        <begin position="151"/>
        <end position="171"/>
    </location>
</feature>
<evidence type="ECO:0000256" key="4">
    <source>
        <dbReference type="ARBA" id="ARBA00023136"/>
    </source>
</evidence>
<reference evidence="6 7" key="1">
    <citation type="submission" date="2018-08" db="EMBL/GenBank/DDBJ databases">
        <title>Parvularcula sp. SM1705, isolated from surface water of the South Sea China.</title>
        <authorList>
            <person name="Sun L."/>
        </authorList>
    </citation>
    <scope>NUCLEOTIDE SEQUENCE [LARGE SCALE GENOMIC DNA]</scope>
    <source>
        <strain evidence="6 7">SM1705</strain>
    </source>
</reference>
<dbReference type="InterPro" id="IPR023380">
    <property type="entry name" value="DsbB-like_sf"/>
</dbReference>
<keyword evidence="2 5" id="KW-0812">Transmembrane</keyword>
<organism evidence="6 7">
    <name type="scientific">Parvularcula marina</name>
    <dbReference type="NCBI Taxonomy" id="2292771"/>
    <lineage>
        <taxon>Bacteria</taxon>
        <taxon>Pseudomonadati</taxon>
        <taxon>Pseudomonadota</taxon>
        <taxon>Alphaproteobacteria</taxon>
        <taxon>Parvularculales</taxon>
        <taxon>Parvularculaceae</taxon>
        <taxon>Parvularcula</taxon>
    </lineage>
</organism>
<evidence type="ECO:0000313" key="6">
    <source>
        <dbReference type="EMBL" id="RFB04465.1"/>
    </source>
</evidence>
<name>A0A371RGB8_9PROT</name>
<dbReference type="Proteomes" id="UP000264589">
    <property type="component" value="Unassembled WGS sequence"/>
</dbReference>
<keyword evidence="3 5" id="KW-1133">Transmembrane helix</keyword>
<protein>
    <submittedName>
        <fullName evidence="6">Disulfide bond formation protein B</fullName>
    </submittedName>
</protein>
<dbReference type="GO" id="GO:0016020">
    <property type="term" value="C:membrane"/>
    <property type="evidence" value="ECO:0007669"/>
    <property type="project" value="UniProtKB-SubCell"/>
</dbReference>
<dbReference type="RefSeq" id="WP_116391098.1">
    <property type="nucleotide sequence ID" value="NZ_CAXQPM010000001.1"/>
</dbReference>
<dbReference type="GO" id="GO:0006457">
    <property type="term" value="P:protein folding"/>
    <property type="evidence" value="ECO:0007669"/>
    <property type="project" value="InterPro"/>
</dbReference>
<evidence type="ECO:0000256" key="5">
    <source>
        <dbReference type="SAM" id="Phobius"/>
    </source>
</evidence>
<proteinExistence type="predicted"/>
<evidence type="ECO:0000256" key="1">
    <source>
        <dbReference type="ARBA" id="ARBA00004141"/>
    </source>
</evidence>
<sequence>MLSKLESYFTPRWAFMIAGGVSAALLGGAHAFENFGGLEPCLLCLEQREIHWTALTIAFLGTGASFFVSDKRIIAAVLAVLTAVFLWSTIRAGFHAGVEWDFWDGPMACAGGTPTVDPGNISLDSLQSSGLAGPPCEVAAWRMLGISMAGYNALISLALAAFTGAAAWRLVKDVLPAKVEEEGAVS</sequence>
<dbReference type="SUPFAM" id="SSF158442">
    <property type="entry name" value="DsbB-like"/>
    <property type="match status" value="1"/>
</dbReference>
<feature type="transmembrane region" description="Helical" evidence="5">
    <location>
        <begin position="73"/>
        <end position="94"/>
    </location>
</feature>
<dbReference type="InParanoid" id="A0A371RGB8"/>
<keyword evidence="7" id="KW-1185">Reference proteome</keyword>
<evidence type="ECO:0000313" key="7">
    <source>
        <dbReference type="Proteomes" id="UP000264589"/>
    </source>
</evidence>
<dbReference type="GO" id="GO:0015035">
    <property type="term" value="F:protein-disulfide reductase activity"/>
    <property type="evidence" value="ECO:0007669"/>
    <property type="project" value="InterPro"/>
</dbReference>
<dbReference type="EMBL" id="QUQO01000001">
    <property type="protein sequence ID" value="RFB04465.1"/>
    <property type="molecule type" value="Genomic_DNA"/>
</dbReference>
<dbReference type="OrthoDB" id="9808637at2"/>
<accession>A0A371RGB8</accession>